<evidence type="ECO:0000313" key="8">
    <source>
        <dbReference type="EMBL" id="KAF6158110.1"/>
    </source>
</evidence>
<name>A0A7J7MTK1_9MAGN</name>
<dbReference type="PANTHER" id="PTHR11062:SF124">
    <property type="entry name" value="XYLOGALACTURONAN BETA-1,3-XYLOSYLTRANSFERASE"/>
    <property type="match status" value="1"/>
</dbReference>
<keyword evidence="6" id="KW-0812">Transmembrane</keyword>
<protein>
    <recommendedName>
        <fullName evidence="7">Exostosin GT47 domain-containing protein</fullName>
    </recommendedName>
</protein>
<proteinExistence type="inferred from homology"/>
<evidence type="ECO:0000256" key="5">
    <source>
        <dbReference type="ARBA" id="ARBA00023034"/>
    </source>
</evidence>
<keyword evidence="3" id="KW-0328">Glycosyltransferase</keyword>
<accession>A0A7J7MTK1</accession>
<gene>
    <name evidence="8" type="ORF">GIB67_014904</name>
</gene>
<dbReference type="Proteomes" id="UP000541444">
    <property type="component" value="Unassembled WGS sequence"/>
</dbReference>
<evidence type="ECO:0000313" key="9">
    <source>
        <dbReference type="Proteomes" id="UP000541444"/>
    </source>
</evidence>
<comment type="similarity">
    <text evidence="2">Belongs to the glycosyltransferase 47 family.</text>
</comment>
<dbReference type="GO" id="GO:0000139">
    <property type="term" value="C:Golgi membrane"/>
    <property type="evidence" value="ECO:0007669"/>
    <property type="project" value="UniProtKB-SubCell"/>
</dbReference>
<feature type="transmembrane region" description="Helical" evidence="6">
    <location>
        <begin position="7"/>
        <end position="25"/>
    </location>
</feature>
<feature type="domain" description="Exostosin GT47" evidence="7">
    <location>
        <begin position="173"/>
        <end position="455"/>
    </location>
</feature>
<evidence type="ECO:0000256" key="3">
    <source>
        <dbReference type="ARBA" id="ARBA00022676"/>
    </source>
</evidence>
<evidence type="ECO:0000256" key="4">
    <source>
        <dbReference type="ARBA" id="ARBA00022968"/>
    </source>
</evidence>
<keyword evidence="9" id="KW-1185">Reference proteome</keyword>
<evidence type="ECO:0000256" key="1">
    <source>
        <dbReference type="ARBA" id="ARBA00004323"/>
    </source>
</evidence>
<evidence type="ECO:0000256" key="2">
    <source>
        <dbReference type="ARBA" id="ARBA00010271"/>
    </source>
</evidence>
<dbReference type="Gene3D" id="3.40.50.2000">
    <property type="entry name" value="Glycogen Phosphorylase B"/>
    <property type="match status" value="1"/>
</dbReference>
<dbReference type="PANTHER" id="PTHR11062">
    <property type="entry name" value="EXOSTOSIN HEPARAN SULFATE GLYCOSYLTRANSFERASE -RELATED"/>
    <property type="match status" value="1"/>
</dbReference>
<keyword evidence="6" id="KW-1133">Transmembrane helix</keyword>
<keyword evidence="4" id="KW-0735">Signal-anchor</keyword>
<dbReference type="InterPro" id="IPR004263">
    <property type="entry name" value="Exostosin"/>
</dbReference>
<keyword evidence="3" id="KW-0808">Transferase</keyword>
<evidence type="ECO:0000259" key="7">
    <source>
        <dbReference type="Pfam" id="PF03016"/>
    </source>
</evidence>
<dbReference type="GO" id="GO:0016757">
    <property type="term" value="F:glycosyltransferase activity"/>
    <property type="evidence" value="ECO:0007669"/>
    <property type="project" value="UniProtKB-KW"/>
</dbReference>
<dbReference type="Pfam" id="PF03016">
    <property type="entry name" value="Exostosin_GT47"/>
    <property type="match status" value="1"/>
</dbReference>
<dbReference type="InterPro" id="IPR040911">
    <property type="entry name" value="Exostosin_GT47"/>
</dbReference>
<sequence length="506" mass="58014">MTASSCSTTLVLIPLVFFLFFYYLFPINKYDINNTRTTFFSSSSLPLVQLNITQASPPSNPINVFKDGNITFVNNAVSDPVDVLDNGFLSPSFNITTFNTNTNTNTTTTNTTNIIRERTSLDRIEEGLARARAAIQEAVRSRNYTSPKDEDFVPRGSIYRNPYAFHQSHIEMEKRFKIWTYKEGEPPLAHDGPLNNIYSTEGQFIDEMDSGKNRFEARHPDEAYAFFLPFSVVNVVRFIYKPVTNFSRERLQRVVKDYISVVSDKYPYWNRSNGADHFMVSCHDWAPGVSAAEPEFFKHLIRVLCNANTSEGFQPGRDVSLPEIYLPFGKLGPPHLNQDPLKRSILAFFAGGAHGHIRKVLLNHWKAKDNEVQVHEYLPKGQNYNKLMSESKYCLCPSGYEVASPRVVEAIYAGCVPVLISESYVLPFSDVLDWTQISVQIPLEKIPEIKNILKEIPTEKYLKLQKKVRRVQRHFVLNRPAQRFDVMHMVLHSVWLRRLNVRLSAL</sequence>
<organism evidence="8 9">
    <name type="scientific">Kingdonia uniflora</name>
    <dbReference type="NCBI Taxonomy" id="39325"/>
    <lineage>
        <taxon>Eukaryota</taxon>
        <taxon>Viridiplantae</taxon>
        <taxon>Streptophyta</taxon>
        <taxon>Embryophyta</taxon>
        <taxon>Tracheophyta</taxon>
        <taxon>Spermatophyta</taxon>
        <taxon>Magnoliopsida</taxon>
        <taxon>Ranunculales</taxon>
        <taxon>Circaeasteraceae</taxon>
        <taxon>Kingdonia</taxon>
    </lineage>
</organism>
<reference evidence="8 9" key="1">
    <citation type="journal article" date="2020" name="IScience">
        <title>Genome Sequencing of the Endangered Kingdonia uniflora (Circaeasteraceae, Ranunculales) Reveals Potential Mechanisms of Evolutionary Specialization.</title>
        <authorList>
            <person name="Sun Y."/>
            <person name="Deng T."/>
            <person name="Zhang A."/>
            <person name="Moore M.J."/>
            <person name="Landis J.B."/>
            <person name="Lin N."/>
            <person name="Zhang H."/>
            <person name="Zhang X."/>
            <person name="Huang J."/>
            <person name="Zhang X."/>
            <person name="Sun H."/>
            <person name="Wang H."/>
        </authorList>
    </citation>
    <scope>NUCLEOTIDE SEQUENCE [LARGE SCALE GENOMIC DNA]</scope>
    <source>
        <strain evidence="8">TB1705</strain>
        <tissue evidence="8">Leaf</tissue>
    </source>
</reference>
<keyword evidence="6" id="KW-0472">Membrane</keyword>
<evidence type="ECO:0000256" key="6">
    <source>
        <dbReference type="SAM" id="Phobius"/>
    </source>
</evidence>
<dbReference type="AlphaFoldDB" id="A0A7J7MTK1"/>
<comment type="caution">
    <text evidence="8">The sequence shown here is derived from an EMBL/GenBank/DDBJ whole genome shotgun (WGS) entry which is preliminary data.</text>
</comment>
<dbReference type="OrthoDB" id="1924787at2759"/>
<keyword evidence="5" id="KW-0333">Golgi apparatus</keyword>
<comment type="subcellular location">
    <subcellularLocation>
        <location evidence="1">Golgi apparatus membrane</location>
        <topology evidence="1">Single-pass type II membrane protein</topology>
    </subcellularLocation>
</comment>
<dbReference type="EMBL" id="JACGCM010001237">
    <property type="protein sequence ID" value="KAF6158110.1"/>
    <property type="molecule type" value="Genomic_DNA"/>
</dbReference>